<evidence type="ECO:0000313" key="3">
    <source>
        <dbReference type="Proteomes" id="UP001595075"/>
    </source>
</evidence>
<dbReference type="EMBL" id="JAZHXI010000020">
    <property type="protein sequence ID" value="KAL2061041.1"/>
    <property type="molecule type" value="Genomic_DNA"/>
</dbReference>
<dbReference type="Proteomes" id="UP001595075">
    <property type="component" value="Unassembled WGS sequence"/>
</dbReference>
<reference evidence="2 3" key="1">
    <citation type="journal article" date="2024" name="Commun. Biol.">
        <title>Comparative genomic analysis of thermophilic fungi reveals convergent evolutionary adaptations and gene losses.</title>
        <authorList>
            <person name="Steindorff A.S."/>
            <person name="Aguilar-Pontes M.V."/>
            <person name="Robinson A.J."/>
            <person name="Andreopoulos B."/>
            <person name="LaButti K."/>
            <person name="Kuo A."/>
            <person name="Mondo S."/>
            <person name="Riley R."/>
            <person name="Otillar R."/>
            <person name="Haridas S."/>
            <person name="Lipzen A."/>
            <person name="Grimwood J."/>
            <person name="Schmutz J."/>
            <person name="Clum A."/>
            <person name="Reid I.D."/>
            <person name="Moisan M.C."/>
            <person name="Butler G."/>
            <person name="Nguyen T.T.M."/>
            <person name="Dewar K."/>
            <person name="Conant G."/>
            <person name="Drula E."/>
            <person name="Henrissat B."/>
            <person name="Hansel C."/>
            <person name="Singer S."/>
            <person name="Hutchinson M.I."/>
            <person name="de Vries R.P."/>
            <person name="Natvig D.O."/>
            <person name="Powell A.J."/>
            <person name="Tsang A."/>
            <person name="Grigoriev I.V."/>
        </authorList>
    </citation>
    <scope>NUCLEOTIDE SEQUENCE [LARGE SCALE GENOMIC DNA]</scope>
    <source>
        <strain evidence="2 3">CBS 494.80</strain>
    </source>
</reference>
<accession>A0ABR4BUZ9</accession>
<feature type="signal peptide" evidence="1">
    <location>
        <begin position="1"/>
        <end position="17"/>
    </location>
</feature>
<evidence type="ECO:0000256" key="1">
    <source>
        <dbReference type="SAM" id="SignalP"/>
    </source>
</evidence>
<organism evidence="2 3">
    <name type="scientific">Oculimacula yallundae</name>
    <dbReference type="NCBI Taxonomy" id="86028"/>
    <lineage>
        <taxon>Eukaryota</taxon>
        <taxon>Fungi</taxon>
        <taxon>Dikarya</taxon>
        <taxon>Ascomycota</taxon>
        <taxon>Pezizomycotina</taxon>
        <taxon>Leotiomycetes</taxon>
        <taxon>Helotiales</taxon>
        <taxon>Ploettnerulaceae</taxon>
        <taxon>Oculimacula</taxon>
    </lineage>
</organism>
<evidence type="ECO:0000313" key="2">
    <source>
        <dbReference type="EMBL" id="KAL2061041.1"/>
    </source>
</evidence>
<name>A0ABR4BUZ9_9HELO</name>
<comment type="caution">
    <text evidence="2">The sequence shown here is derived from an EMBL/GenBank/DDBJ whole genome shotgun (WGS) entry which is preliminary data.</text>
</comment>
<protein>
    <submittedName>
        <fullName evidence="2">Uncharacterized protein</fullName>
    </submittedName>
</protein>
<keyword evidence="1" id="KW-0732">Signal</keyword>
<feature type="chain" id="PRO_5046503048" evidence="1">
    <location>
        <begin position="18"/>
        <end position="96"/>
    </location>
</feature>
<proteinExistence type="predicted"/>
<keyword evidence="3" id="KW-1185">Reference proteome</keyword>
<sequence>MQFSFATVFVLVAAVAAVAPSAPVADVAGVAAVAPFAEVAEVADAPHGLQKRTCWNLKGKKLEYCQTACKTACNLVTGAMAQSLCVLACNKKPMKE</sequence>
<gene>
    <name evidence="2" type="ORF">VTL71DRAFT_9093</name>
</gene>